<dbReference type="CDD" id="cd07034">
    <property type="entry name" value="TPP_PYR_PFOR_IOR-alpha_like"/>
    <property type="match status" value="1"/>
</dbReference>
<dbReference type="PANTHER" id="PTHR43710:SF5">
    <property type="entry name" value="INDOLEPYRUVATE FERREDOXIN OXIDOREDUCTASE ALPHA SUBUNIT"/>
    <property type="match status" value="1"/>
</dbReference>
<dbReference type="PIRSF" id="PIRSF006439">
    <property type="entry name" value="Indolepyruvate_ferr_oxidored"/>
    <property type="match status" value="1"/>
</dbReference>
<dbReference type="InterPro" id="IPR017721">
    <property type="entry name" value="IorA"/>
</dbReference>
<keyword evidence="9 14" id="KW-0560">Oxidoreductase</keyword>
<keyword evidence="8 14" id="KW-0249">Electron transport</keyword>
<evidence type="ECO:0000256" key="1">
    <source>
        <dbReference type="ARBA" id="ARBA00002995"/>
    </source>
</evidence>
<dbReference type="SUPFAM" id="SSF52922">
    <property type="entry name" value="TK C-terminal domain-like"/>
    <property type="match status" value="1"/>
</dbReference>
<dbReference type="SUPFAM" id="SSF54862">
    <property type="entry name" value="4Fe-4S ferredoxins"/>
    <property type="match status" value="1"/>
</dbReference>
<reference evidence="16 17" key="1">
    <citation type="submission" date="2024-03" db="EMBL/GenBank/DDBJ databases">
        <title>Human intestinal bacterial collection.</title>
        <authorList>
            <person name="Pauvert C."/>
            <person name="Hitch T.C.A."/>
            <person name="Clavel T."/>
        </authorList>
    </citation>
    <scope>NUCLEOTIDE SEQUENCE [LARGE SCALE GENOMIC DNA]</scope>
    <source>
        <strain evidence="16 17">CLA-SR-H021</strain>
    </source>
</reference>
<evidence type="ECO:0000256" key="4">
    <source>
        <dbReference type="ARBA" id="ARBA00017710"/>
    </source>
</evidence>
<dbReference type="Pfam" id="PF01855">
    <property type="entry name" value="POR_N"/>
    <property type="match status" value="1"/>
</dbReference>
<evidence type="ECO:0000256" key="3">
    <source>
        <dbReference type="ARBA" id="ARBA00012812"/>
    </source>
</evidence>
<protein>
    <recommendedName>
        <fullName evidence="4 14">Indolepyruvate oxidoreductase subunit IorA</fullName>
        <shortName evidence="14">IOR</shortName>
        <ecNumber evidence="3 14">1.2.7.8</ecNumber>
    </recommendedName>
    <alternativeName>
        <fullName evidence="12 14">Indolepyruvate ferredoxin oxidoreductase subunit alpha</fullName>
    </alternativeName>
</protein>
<feature type="domain" description="4Fe-4S ferredoxin-type" evidence="15">
    <location>
        <begin position="536"/>
        <end position="564"/>
    </location>
</feature>
<dbReference type="PROSITE" id="PS51379">
    <property type="entry name" value="4FE4S_FER_2"/>
    <property type="match status" value="2"/>
</dbReference>
<dbReference type="SUPFAM" id="SSF52518">
    <property type="entry name" value="Thiamin diphosphate-binding fold (THDP-binding)"/>
    <property type="match status" value="2"/>
</dbReference>
<evidence type="ECO:0000313" key="17">
    <source>
        <dbReference type="Proteomes" id="UP001454086"/>
    </source>
</evidence>
<keyword evidence="17" id="KW-1185">Reference proteome</keyword>
<evidence type="ECO:0000256" key="5">
    <source>
        <dbReference type="ARBA" id="ARBA00022448"/>
    </source>
</evidence>
<dbReference type="InterPro" id="IPR029061">
    <property type="entry name" value="THDP-binding"/>
</dbReference>
<evidence type="ECO:0000256" key="8">
    <source>
        <dbReference type="ARBA" id="ARBA00022982"/>
    </source>
</evidence>
<evidence type="ECO:0000256" key="13">
    <source>
        <dbReference type="ARBA" id="ARBA00048332"/>
    </source>
</evidence>
<dbReference type="InterPro" id="IPR009014">
    <property type="entry name" value="Transketo_C/PFOR_II"/>
</dbReference>
<evidence type="ECO:0000256" key="9">
    <source>
        <dbReference type="ARBA" id="ARBA00023002"/>
    </source>
</evidence>
<evidence type="ECO:0000256" key="2">
    <source>
        <dbReference type="ARBA" id="ARBA00011238"/>
    </source>
</evidence>
<dbReference type="Gene3D" id="3.30.70.20">
    <property type="match status" value="1"/>
</dbReference>
<dbReference type="PROSITE" id="PS00198">
    <property type="entry name" value="4FE4S_FER_1"/>
    <property type="match status" value="1"/>
</dbReference>
<comment type="caution">
    <text evidence="16">The sequence shown here is derived from an EMBL/GenBank/DDBJ whole genome shotgun (WGS) entry which is preliminary data.</text>
</comment>
<dbReference type="Pfam" id="PF13237">
    <property type="entry name" value="Fer4_10"/>
    <property type="match status" value="1"/>
</dbReference>
<keyword evidence="11 14" id="KW-0411">Iron-sulfur</keyword>
<comment type="cofactor">
    <cofactor evidence="14">
        <name>[4Fe-4S] cluster</name>
        <dbReference type="ChEBI" id="CHEBI:49883"/>
    </cofactor>
    <text evidence="14">Binds 2 [4Fe-4S] clusters. In this family the first cluster has a non-standard and varying [4Fe-4S] binding motif CX(2)CX(2)CX(4-5)CP.</text>
</comment>
<proteinExistence type="predicted"/>
<evidence type="ECO:0000256" key="11">
    <source>
        <dbReference type="ARBA" id="ARBA00023014"/>
    </source>
</evidence>
<keyword evidence="5 14" id="KW-0813">Transport</keyword>
<comment type="subunit">
    <text evidence="2">Heterodimer of the IorA and IorB subunits.</text>
</comment>
<evidence type="ECO:0000256" key="6">
    <source>
        <dbReference type="ARBA" id="ARBA00022485"/>
    </source>
</evidence>
<dbReference type="Proteomes" id="UP001454086">
    <property type="component" value="Unassembled WGS sequence"/>
</dbReference>
<dbReference type="InterPro" id="IPR017896">
    <property type="entry name" value="4Fe4S_Fe-S-bd"/>
</dbReference>
<sequence length="592" mass="64936">MKVLMTGNEAVARGVWEAGAQFASAYPGTPSTEIMECLAKFDKKDIYAEWAPNEKVSMESALGASLAGVRSFVSMKCVGVNASADPWMCFSYTGCEAGMVVAVADEPGQQSSGQSAQDDRVFFKHARYPFFEPADSQEALDMVKEAYRISEMADTLVALHMTTRICHSKCVVETGERMEVPVRPYEKNAAKYIPLPAHSPAMVRHSYTKLEDLKDYSEHTPFNREEMHDTSIGIVCSGCSYYFAKEVFGDKASYYKIGFVNPLPMESIRAFAKKVDKLYVIEETDPLIENEMRLAGIECTGKDVLPVTGELLPDVLREKLLNITSPKPEVDRDKILPRPPAFCAGCPHRGVFYTLSKMKDIMVASDIGCYSLSPVEPYYVGDTGICMGSSISIGHGFQQVMNKVGGSRRAVAVLGDSTFLHTGFNSLLDVAYNQSNTVTIILDNRITGMTGHQENPGSGFTAQGEAAPEADIPAICRAINIKHVVTVDPNHLDEFKNALDEALALDEPSVIITRWPCALKKMSQENKEEFPDAFSQRYQVDDSACVGCKACLKAGCPAIHFEREKKKAFIGSDCLGCSVCSQICPVHAIIKK</sequence>
<gene>
    <name evidence="16" type="ORF">WMQ36_02095</name>
</gene>
<dbReference type="InterPro" id="IPR011766">
    <property type="entry name" value="TPP_enzyme_TPP-bd"/>
</dbReference>
<dbReference type="InterPro" id="IPR002880">
    <property type="entry name" value="Pyrv_Fd/Flavodoxin_OxRdtase_N"/>
</dbReference>
<evidence type="ECO:0000256" key="7">
    <source>
        <dbReference type="ARBA" id="ARBA00022723"/>
    </source>
</evidence>
<dbReference type="InterPro" id="IPR017900">
    <property type="entry name" value="4Fe4S_Fe_S_CS"/>
</dbReference>
<dbReference type="RefSeq" id="WP_008720390.1">
    <property type="nucleotide sequence ID" value="NZ_JAJFDX010000003.1"/>
</dbReference>
<name>A0ABV1D041_9FIRM</name>
<evidence type="ECO:0000256" key="14">
    <source>
        <dbReference type="PIRNR" id="PIRNR006439"/>
    </source>
</evidence>
<dbReference type="InterPro" id="IPR045025">
    <property type="entry name" value="HACL1-like"/>
</dbReference>
<evidence type="ECO:0000259" key="15">
    <source>
        <dbReference type="PROSITE" id="PS51379"/>
    </source>
</evidence>
<feature type="domain" description="4Fe-4S ferredoxin-type" evidence="15">
    <location>
        <begin position="566"/>
        <end position="592"/>
    </location>
</feature>
<dbReference type="CDD" id="cd02008">
    <property type="entry name" value="TPP_IOR_alpha"/>
    <property type="match status" value="1"/>
</dbReference>
<dbReference type="Gene3D" id="3.40.50.970">
    <property type="match status" value="2"/>
</dbReference>
<keyword evidence="10 14" id="KW-0408">Iron</keyword>
<keyword evidence="7 14" id="KW-0479">Metal-binding</keyword>
<accession>A0ABV1D041</accession>
<comment type="catalytic activity">
    <reaction evidence="13 14">
        <text>indole-3-pyruvate + 2 oxidized [2Fe-2S]-[ferredoxin] + CoA = (indol-3-yl)acetyl-CoA + 2 reduced [2Fe-2S]-[ferredoxin] + CO2 + H(+)</text>
        <dbReference type="Rhea" id="RHEA:12645"/>
        <dbReference type="Rhea" id="RHEA-COMP:10000"/>
        <dbReference type="Rhea" id="RHEA-COMP:10001"/>
        <dbReference type="ChEBI" id="CHEBI:15378"/>
        <dbReference type="ChEBI" id="CHEBI:16526"/>
        <dbReference type="ChEBI" id="CHEBI:17640"/>
        <dbReference type="ChEBI" id="CHEBI:33737"/>
        <dbReference type="ChEBI" id="CHEBI:33738"/>
        <dbReference type="ChEBI" id="CHEBI:57271"/>
        <dbReference type="ChEBI" id="CHEBI:57287"/>
        <dbReference type="EC" id="1.2.7.8"/>
    </reaction>
</comment>
<dbReference type="EC" id="1.2.7.8" evidence="3 14"/>
<evidence type="ECO:0000256" key="10">
    <source>
        <dbReference type="ARBA" id="ARBA00023004"/>
    </source>
</evidence>
<evidence type="ECO:0000313" key="16">
    <source>
        <dbReference type="EMBL" id="MEQ2423755.1"/>
    </source>
</evidence>
<dbReference type="Pfam" id="PF02775">
    <property type="entry name" value="TPP_enzyme_C"/>
    <property type="match status" value="1"/>
</dbReference>
<dbReference type="PANTHER" id="PTHR43710">
    <property type="entry name" value="2-HYDROXYACYL-COA LYASE"/>
    <property type="match status" value="1"/>
</dbReference>
<evidence type="ECO:0000256" key="12">
    <source>
        <dbReference type="ARBA" id="ARBA00030514"/>
    </source>
</evidence>
<organism evidence="16 17">
    <name type="scientific">Enterocloster hominis</name>
    <name type="common">ex Hitch et al. 2024</name>
    <dbReference type="NCBI Taxonomy" id="1917870"/>
    <lineage>
        <taxon>Bacteria</taxon>
        <taxon>Bacillati</taxon>
        <taxon>Bacillota</taxon>
        <taxon>Clostridia</taxon>
        <taxon>Lachnospirales</taxon>
        <taxon>Lachnospiraceae</taxon>
        <taxon>Enterocloster</taxon>
    </lineage>
</organism>
<keyword evidence="6 14" id="KW-0004">4Fe-4S</keyword>
<comment type="function">
    <text evidence="1 14">Catalyzes the ferredoxin-dependent oxidative decarboxylation of arylpyruvates.</text>
</comment>
<dbReference type="EMBL" id="JBBMFM010000004">
    <property type="protein sequence ID" value="MEQ2423755.1"/>
    <property type="molecule type" value="Genomic_DNA"/>
</dbReference>